<proteinExistence type="inferred from homology"/>
<evidence type="ECO:0000256" key="6">
    <source>
        <dbReference type="ARBA" id="ARBA00022475"/>
    </source>
</evidence>
<dbReference type="EMBL" id="CP073249">
    <property type="protein sequence ID" value="QUF03873.1"/>
    <property type="molecule type" value="Genomic_DNA"/>
</dbReference>
<feature type="domain" description="NADP transhydrogenase beta-like" evidence="17">
    <location>
        <begin position="8"/>
        <end position="472"/>
    </location>
</feature>
<feature type="transmembrane region" description="Helical" evidence="16">
    <location>
        <begin position="32"/>
        <end position="51"/>
    </location>
</feature>
<evidence type="ECO:0000313" key="18">
    <source>
        <dbReference type="EMBL" id="QUF03873.1"/>
    </source>
</evidence>
<dbReference type="SUPFAM" id="SSF52467">
    <property type="entry name" value="DHS-like NAD/FAD-binding domain"/>
    <property type="match status" value="1"/>
</dbReference>
<keyword evidence="6 15" id="KW-1003">Cell membrane</keyword>
<feature type="transmembrane region" description="Helical" evidence="16">
    <location>
        <begin position="172"/>
        <end position="193"/>
    </location>
</feature>
<comment type="similarity">
    <text evidence="3 15">Belongs to the PNT beta subunit family.</text>
</comment>
<evidence type="ECO:0000313" key="19">
    <source>
        <dbReference type="Proteomes" id="UP000677152"/>
    </source>
</evidence>
<feature type="transmembrane region" description="Helical" evidence="16">
    <location>
        <begin position="125"/>
        <end position="151"/>
    </location>
</feature>
<dbReference type="GO" id="GO:0005886">
    <property type="term" value="C:plasma membrane"/>
    <property type="evidence" value="ECO:0007669"/>
    <property type="project" value="UniProtKB-SubCell"/>
</dbReference>
<keyword evidence="7 15" id="KW-0997">Cell inner membrane</keyword>
<evidence type="ECO:0000256" key="8">
    <source>
        <dbReference type="ARBA" id="ARBA00022692"/>
    </source>
</evidence>
<evidence type="ECO:0000256" key="16">
    <source>
        <dbReference type="SAM" id="Phobius"/>
    </source>
</evidence>
<keyword evidence="12 15" id="KW-0520">NAD</keyword>
<dbReference type="InterPro" id="IPR012136">
    <property type="entry name" value="NADH_DH_b"/>
</dbReference>
<organism evidence="18 19">
    <name type="scientific">Actinosynnema pretiosum subsp. pretiosum</name>
    <dbReference type="NCBI Taxonomy" id="103721"/>
    <lineage>
        <taxon>Bacteria</taxon>
        <taxon>Bacillati</taxon>
        <taxon>Actinomycetota</taxon>
        <taxon>Actinomycetes</taxon>
        <taxon>Pseudonocardiales</taxon>
        <taxon>Pseudonocardiaceae</taxon>
        <taxon>Actinosynnema</taxon>
    </lineage>
</organism>
<comment type="catalytic activity">
    <reaction evidence="14 15">
        <text>NAD(+) + NADPH + H(+)(in) = NADH + NADP(+) + H(+)(out)</text>
        <dbReference type="Rhea" id="RHEA:47992"/>
        <dbReference type="ChEBI" id="CHEBI:15378"/>
        <dbReference type="ChEBI" id="CHEBI:57540"/>
        <dbReference type="ChEBI" id="CHEBI:57783"/>
        <dbReference type="ChEBI" id="CHEBI:57945"/>
        <dbReference type="ChEBI" id="CHEBI:58349"/>
        <dbReference type="EC" id="7.1.1.1"/>
    </reaction>
</comment>
<keyword evidence="11 16" id="KW-1133">Transmembrane helix</keyword>
<evidence type="ECO:0000256" key="9">
    <source>
        <dbReference type="ARBA" id="ARBA00022857"/>
    </source>
</evidence>
<dbReference type="GO" id="GO:0008750">
    <property type="term" value="F:proton-translocating NAD(P)+ transhydrogenase activity"/>
    <property type="evidence" value="ECO:0007669"/>
    <property type="project" value="UniProtKB-EC"/>
</dbReference>
<keyword evidence="8 16" id="KW-0812">Transmembrane</keyword>
<evidence type="ECO:0000256" key="1">
    <source>
        <dbReference type="ARBA" id="ARBA00003943"/>
    </source>
</evidence>
<dbReference type="InterPro" id="IPR029035">
    <property type="entry name" value="DHS-like_NAD/FAD-binding_dom"/>
</dbReference>
<feature type="transmembrane region" description="Helical" evidence="16">
    <location>
        <begin position="228"/>
        <end position="248"/>
    </location>
</feature>
<evidence type="ECO:0000256" key="3">
    <source>
        <dbReference type="ARBA" id="ARBA00007919"/>
    </source>
</evidence>
<dbReference type="Pfam" id="PF02233">
    <property type="entry name" value="PNTB"/>
    <property type="match status" value="1"/>
</dbReference>
<dbReference type="Proteomes" id="UP000677152">
    <property type="component" value="Chromosome"/>
</dbReference>
<evidence type="ECO:0000256" key="4">
    <source>
        <dbReference type="ARBA" id="ARBA00012943"/>
    </source>
</evidence>
<evidence type="ECO:0000256" key="13">
    <source>
        <dbReference type="ARBA" id="ARBA00023136"/>
    </source>
</evidence>
<dbReference type="FunFam" id="3.40.50.1220:FF:000002">
    <property type="entry name" value="NAD(P) transhydrogenase subunit beta"/>
    <property type="match status" value="1"/>
</dbReference>
<evidence type="ECO:0000259" key="17">
    <source>
        <dbReference type="Pfam" id="PF02233"/>
    </source>
</evidence>
<feature type="transmembrane region" description="Helical" evidence="16">
    <location>
        <begin position="88"/>
        <end position="105"/>
    </location>
</feature>
<dbReference type="GO" id="GO:0050661">
    <property type="term" value="F:NADP binding"/>
    <property type="evidence" value="ECO:0007669"/>
    <property type="project" value="InterPro"/>
</dbReference>
<evidence type="ECO:0000256" key="10">
    <source>
        <dbReference type="ARBA" id="ARBA00022967"/>
    </source>
</evidence>
<feature type="transmembrane region" description="Helical" evidence="16">
    <location>
        <begin position="254"/>
        <end position="274"/>
    </location>
</feature>
<feature type="transmembrane region" description="Helical" evidence="16">
    <location>
        <begin position="57"/>
        <end position="76"/>
    </location>
</feature>
<dbReference type="InterPro" id="IPR034300">
    <property type="entry name" value="PNTB-like"/>
</dbReference>
<keyword evidence="13 15" id="KW-0472">Membrane</keyword>
<evidence type="ECO:0000256" key="11">
    <source>
        <dbReference type="ARBA" id="ARBA00022989"/>
    </source>
</evidence>
<dbReference type="PIRSF" id="PIRSF000204">
    <property type="entry name" value="PNTB"/>
    <property type="match status" value="1"/>
</dbReference>
<comment type="subcellular location">
    <subcellularLocation>
        <location evidence="2">Cell inner membrane</location>
        <topology evidence="2">Multi-pass membrane protein</topology>
    </subcellularLocation>
</comment>
<evidence type="ECO:0000256" key="14">
    <source>
        <dbReference type="ARBA" id="ARBA00048202"/>
    </source>
</evidence>
<dbReference type="Gene3D" id="3.40.50.1220">
    <property type="entry name" value="TPP-binding domain"/>
    <property type="match status" value="1"/>
</dbReference>
<feature type="transmembrane region" description="Helical" evidence="16">
    <location>
        <begin position="6"/>
        <end position="25"/>
    </location>
</feature>
<sequence length="477" mass="48692">MSYLVNGLYIVAFALFILGLSGLTGPKTAVRGNWIAAAGMGVAVVATLIKIGDTAPVNWVLVVAGLALGTVLGVVPAKRTRMTAMPQLVALFNGVGGGTVALIAWSEFIETDGFSHLGADRSPAVLLAGSLFAAVVGSVSFWGSLVAFLKLQELLGKGLERGLVSSARAFQVLNVLLVLVILAACGHIGVGAGDGGGSSAWWIVLVLIASGLAGLFVVLPIGGADMPVVISLLNALTGLSAAAAGLALDNTAMIVAGMIVGASGAILTNLMAVAMNRSIPAIVFGSFGAATTAGGEGGPQGVVKATSASDAAIRMAYAAQVVVVPGYGLAVAQAQHAVKDMAALLEAKGVEVKYAIHPVAGRMPGHMNVLLAEADVEYDAMKEMDDINDEFSRTDVTLVIGANDVTNPSARTDSSSPIYGMPILNVDQSRSVIVLKRSMSSGYAGIENPLFFADRTSMLFGDAKKSVNEVIEELKAL</sequence>
<comment type="function">
    <text evidence="1 15">The transhydrogenation between NADH and NADP is coupled to respiration and ATP hydrolysis and functions as a proton pump across the membrane.</text>
</comment>
<protein>
    <recommendedName>
        <fullName evidence="5 15">NAD(P) transhydrogenase subunit beta</fullName>
        <ecNumber evidence="4 15">7.1.1.1</ecNumber>
    </recommendedName>
    <alternativeName>
        <fullName evidence="15">Nicotinamide nucleotide transhydrogenase subunit beta</fullName>
    </alternativeName>
</protein>
<reference evidence="18" key="1">
    <citation type="submission" date="2021-04" db="EMBL/GenBank/DDBJ databases">
        <title>Genomic sequence of Actinosynnema pretiosum subsp. pretiosum ATCC 31280 (C-14919).</title>
        <authorList>
            <person name="Bai L."/>
            <person name="Wang X."/>
            <person name="Xiao Y."/>
        </authorList>
    </citation>
    <scope>NUCLEOTIDE SEQUENCE</scope>
    <source>
        <strain evidence="18">ATCC 31280</strain>
    </source>
</reference>
<dbReference type="EC" id="7.1.1.1" evidence="4 15"/>
<evidence type="ECO:0000256" key="7">
    <source>
        <dbReference type="ARBA" id="ARBA00022519"/>
    </source>
</evidence>
<keyword evidence="10 15" id="KW-1278">Translocase</keyword>
<dbReference type="AlphaFoldDB" id="A0AA45R3S0"/>
<evidence type="ECO:0000256" key="5">
    <source>
        <dbReference type="ARBA" id="ARBA00014581"/>
    </source>
</evidence>
<accession>A0AA45R3S0</accession>
<evidence type="ECO:0000256" key="2">
    <source>
        <dbReference type="ARBA" id="ARBA00004429"/>
    </source>
</evidence>
<evidence type="ECO:0000256" key="15">
    <source>
        <dbReference type="PIRNR" id="PIRNR000204"/>
    </source>
</evidence>
<gene>
    <name evidence="18" type="ORF">KCV87_31675</name>
</gene>
<keyword evidence="9 15" id="KW-0521">NADP</keyword>
<evidence type="ECO:0000256" key="12">
    <source>
        <dbReference type="ARBA" id="ARBA00023027"/>
    </source>
</evidence>
<dbReference type="PANTHER" id="PTHR44758">
    <property type="entry name" value="NAD(P) TRANSHYDROGENASE SUBUNIT BETA"/>
    <property type="match status" value="1"/>
</dbReference>
<feature type="transmembrane region" description="Helical" evidence="16">
    <location>
        <begin position="199"/>
        <end position="221"/>
    </location>
</feature>
<dbReference type="PANTHER" id="PTHR44758:SF1">
    <property type="entry name" value="NAD(P) TRANSHYDROGENASE SUBUNIT BETA"/>
    <property type="match status" value="1"/>
</dbReference>
<name>A0AA45R3S0_9PSEU</name>